<sequence length="70" mass="7525">MVPLNRVAAEYATGPQGRESCAAEQLATDSKAQPDQLRAVSIGRLKRALGWVPAELTGELDEALRLHLAL</sequence>
<reference evidence="1 2" key="1">
    <citation type="submission" date="2019-07" db="EMBL/GenBank/DDBJ databases">
        <title>Full genome sequence of Humibacter sp. WJ7-1.</title>
        <authorList>
            <person name="Im W.-T."/>
        </authorList>
    </citation>
    <scope>NUCLEOTIDE SEQUENCE [LARGE SCALE GENOMIC DNA]</scope>
    <source>
        <strain evidence="1 2">WJ7-1</strain>
    </source>
</reference>
<dbReference type="OrthoDB" id="9808744at2"/>
<dbReference type="KEGG" id="huw:FPZ11_00160"/>
<protein>
    <submittedName>
        <fullName evidence="1">Type II toxin-antitoxin system PemK/MazF family toxin</fullName>
    </submittedName>
</protein>
<dbReference type="AlphaFoldDB" id="A0A5B8M0I2"/>
<dbReference type="SUPFAM" id="SSF50118">
    <property type="entry name" value="Cell growth inhibitor/plasmid maintenance toxic component"/>
    <property type="match status" value="1"/>
</dbReference>
<name>A0A5B8M0I2_9MICO</name>
<evidence type="ECO:0000313" key="1">
    <source>
        <dbReference type="EMBL" id="QDZ13434.1"/>
    </source>
</evidence>
<accession>A0A5B8M0I2</accession>
<dbReference type="Proteomes" id="UP000320216">
    <property type="component" value="Chromosome"/>
</dbReference>
<dbReference type="Gene3D" id="2.30.30.110">
    <property type="match status" value="1"/>
</dbReference>
<dbReference type="EMBL" id="CP042305">
    <property type="protein sequence ID" value="QDZ13434.1"/>
    <property type="molecule type" value="Genomic_DNA"/>
</dbReference>
<gene>
    <name evidence="1" type="ORF">FPZ11_00160</name>
</gene>
<keyword evidence="2" id="KW-1185">Reference proteome</keyword>
<organism evidence="1 2">
    <name type="scientific">Humibacter ginsenosidimutans</name>
    <dbReference type="NCBI Taxonomy" id="2599293"/>
    <lineage>
        <taxon>Bacteria</taxon>
        <taxon>Bacillati</taxon>
        <taxon>Actinomycetota</taxon>
        <taxon>Actinomycetes</taxon>
        <taxon>Micrococcales</taxon>
        <taxon>Microbacteriaceae</taxon>
        <taxon>Humibacter</taxon>
    </lineage>
</organism>
<dbReference type="RefSeq" id="WP_146317346.1">
    <property type="nucleotide sequence ID" value="NZ_CP042305.1"/>
</dbReference>
<dbReference type="InterPro" id="IPR011067">
    <property type="entry name" value="Plasmid_toxin/cell-grow_inhib"/>
</dbReference>
<proteinExistence type="predicted"/>
<evidence type="ECO:0000313" key="2">
    <source>
        <dbReference type="Proteomes" id="UP000320216"/>
    </source>
</evidence>